<dbReference type="PANTHER" id="PTHR47478">
    <property type="match status" value="1"/>
</dbReference>
<dbReference type="InterPro" id="IPR023214">
    <property type="entry name" value="HAD_sf"/>
</dbReference>
<dbReference type="InterPro" id="IPR052550">
    <property type="entry name" value="Pyrimidine_5'-ntase_YjjG"/>
</dbReference>
<comment type="caution">
    <text evidence="1">The sequence shown here is derived from an EMBL/GenBank/DDBJ whole genome shotgun (WGS) entry which is preliminary data.</text>
</comment>
<evidence type="ECO:0008006" key="3">
    <source>
        <dbReference type="Google" id="ProtNLM"/>
    </source>
</evidence>
<dbReference type="PRINTS" id="PR00413">
    <property type="entry name" value="HADHALOGNASE"/>
</dbReference>
<proteinExistence type="predicted"/>
<dbReference type="InterPro" id="IPR006439">
    <property type="entry name" value="HAD-SF_hydro_IA"/>
</dbReference>
<dbReference type="RefSeq" id="WP_113805008.1">
    <property type="nucleotide sequence ID" value="NZ_QOCW01000004.1"/>
</dbReference>
<protein>
    <recommendedName>
        <fullName evidence="3">HAD family hydrolase</fullName>
    </recommendedName>
</protein>
<name>A0A366XY42_9BACI</name>
<dbReference type="Gene3D" id="1.10.150.240">
    <property type="entry name" value="Putative phosphatase, domain 2"/>
    <property type="match status" value="1"/>
</dbReference>
<gene>
    <name evidence="1" type="ORF">DS031_05925</name>
</gene>
<dbReference type="EMBL" id="QOCW01000004">
    <property type="protein sequence ID" value="RBW70556.1"/>
    <property type="molecule type" value="Genomic_DNA"/>
</dbReference>
<dbReference type="Pfam" id="PF00702">
    <property type="entry name" value="Hydrolase"/>
    <property type="match status" value="1"/>
</dbReference>
<dbReference type="AlphaFoldDB" id="A0A366XY42"/>
<organism evidence="1 2">
    <name type="scientific">Bacillus taeanensis</name>
    <dbReference type="NCBI Taxonomy" id="273032"/>
    <lineage>
        <taxon>Bacteria</taxon>
        <taxon>Bacillati</taxon>
        <taxon>Bacillota</taxon>
        <taxon>Bacilli</taxon>
        <taxon>Bacillales</taxon>
        <taxon>Bacillaceae</taxon>
        <taxon>Bacillus</taxon>
    </lineage>
</organism>
<dbReference type="OrthoDB" id="25198at2"/>
<dbReference type="InterPro" id="IPR023198">
    <property type="entry name" value="PGP-like_dom2"/>
</dbReference>
<accession>A0A366XY42</accession>
<dbReference type="SUPFAM" id="SSF56784">
    <property type="entry name" value="HAD-like"/>
    <property type="match status" value="1"/>
</dbReference>
<keyword evidence="2" id="KW-1185">Reference proteome</keyword>
<dbReference type="SFLD" id="SFLDS00003">
    <property type="entry name" value="Haloacid_Dehalogenase"/>
    <property type="match status" value="1"/>
</dbReference>
<evidence type="ECO:0000313" key="2">
    <source>
        <dbReference type="Proteomes" id="UP000253314"/>
    </source>
</evidence>
<sequence>MRWPLICFDLDNTLYDHERAFNDAMIDCYYFYFYHYESRNNELTAYKWFEQFKINCDRYWGLYEKKILTALEYRRLRYKKTVEAFQIPYSDQDADAFHQRYESIVSYYAAPFPGVHSLFQFLLKNGILIGVITNGSSKTQRKKLRELGLLDLLPDNRLIISEECGIAKPNPKIFELAATNSMKQPPLYVGDSWRLDVEAAMQAGWEAVFLNTRNETITSNYKPYAICKDFHQVVTVIQS</sequence>
<dbReference type="Gene3D" id="3.40.50.1000">
    <property type="entry name" value="HAD superfamily/HAD-like"/>
    <property type="match status" value="1"/>
</dbReference>
<reference evidence="1 2" key="1">
    <citation type="submission" date="2018-07" db="EMBL/GenBank/DDBJ databases">
        <title>Lottiidibacillus patelloidae gen. nov., sp. nov., isolated from the intestinal tract of a marine limpet and the reclassification of B. taeanensis BH030017T, B. algicola KMM 3737T and B. hwajinpoensis SW-72T as genus Lottiidibacillus.</title>
        <authorList>
            <person name="Liu R."/>
            <person name="Huang Z."/>
        </authorList>
    </citation>
    <scope>NUCLEOTIDE SEQUENCE [LARGE SCALE GENOMIC DNA]</scope>
    <source>
        <strain evidence="1 2">BH030017</strain>
    </source>
</reference>
<dbReference type="PANTHER" id="PTHR47478:SF1">
    <property type="entry name" value="PYRIMIDINE 5'-NUCLEOTIDASE YJJG"/>
    <property type="match status" value="1"/>
</dbReference>
<evidence type="ECO:0000313" key="1">
    <source>
        <dbReference type="EMBL" id="RBW70556.1"/>
    </source>
</evidence>
<dbReference type="Proteomes" id="UP000253314">
    <property type="component" value="Unassembled WGS sequence"/>
</dbReference>
<dbReference type="NCBIfam" id="TIGR01549">
    <property type="entry name" value="HAD-SF-IA-v1"/>
    <property type="match status" value="1"/>
</dbReference>
<dbReference type="SFLD" id="SFLDG01129">
    <property type="entry name" value="C1.5:_HAD__Beta-PGM__Phosphata"/>
    <property type="match status" value="1"/>
</dbReference>
<dbReference type="InterPro" id="IPR036412">
    <property type="entry name" value="HAD-like_sf"/>
</dbReference>